<evidence type="ECO:0000256" key="1">
    <source>
        <dbReference type="SAM" id="MobiDB-lite"/>
    </source>
</evidence>
<dbReference type="Proteomes" id="UP000838756">
    <property type="component" value="Unassembled WGS sequence"/>
</dbReference>
<dbReference type="AlphaFoldDB" id="A0A8S4RRB5"/>
<organism evidence="2 3">
    <name type="scientific">Pararge aegeria aegeria</name>
    <dbReference type="NCBI Taxonomy" id="348720"/>
    <lineage>
        <taxon>Eukaryota</taxon>
        <taxon>Metazoa</taxon>
        <taxon>Ecdysozoa</taxon>
        <taxon>Arthropoda</taxon>
        <taxon>Hexapoda</taxon>
        <taxon>Insecta</taxon>
        <taxon>Pterygota</taxon>
        <taxon>Neoptera</taxon>
        <taxon>Endopterygota</taxon>
        <taxon>Lepidoptera</taxon>
        <taxon>Glossata</taxon>
        <taxon>Ditrysia</taxon>
        <taxon>Papilionoidea</taxon>
        <taxon>Nymphalidae</taxon>
        <taxon>Satyrinae</taxon>
        <taxon>Satyrini</taxon>
        <taxon>Parargina</taxon>
        <taxon>Pararge</taxon>
    </lineage>
</organism>
<accession>A0A8S4RRB5</accession>
<keyword evidence="3" id="KW-1185">Reference proteome</keyword>
<dbReference type="OrthoDB" id="10406534at2759"/>
<sequence length="147" mass="16508">MGNQQSNGMFGSSLTKQPRNLKSGVVTASSRVAVPSVKKTLQKNNTNQGKVGKPRSANKTRLKRSSYSSIKQLLDDKVPVMLAFVTSKSQSRLRLENNDTKSMSLQNFVISRYTSKRKSFKTVSEWWGPLHQYAGIMVSLKYIFNES</sequence>
<dbReference type="EMBL" id="CAKXAJ010025477">
    <property type="protein sequence ID" value="CAH2240159.1"/>
    <property type="molecule type" value="Genomic_DNA"/>
</dbReference>
<reference evidence="2" key="1">
    <citation type="submission" date="2022-03" db="EMBL/GenBank/DDBJ databases">
        <authorList>
            <person name="Lindestad O."/>
        </authorList>
    </citation>
    <scope>NUCLEOTIDE SEQUENCE</scope>
</reference>
<protein>
    <submittedName>
        <fullName evidence="2">Jg22133 protein</fullName>
    </submittedName>
</protein>
<gene>
    <name evidence="2" type="primary">jg22133</name>
    <name evidence="2" type="ORF">PAEG_LOCUS16769</name>
</gene>
<evidence type="ECO:0000313" key="2">
    <source>
        <dbReference type="EMBL" id="CAH2240159.1"/>
    </source>
</evidence>
<name>A0A8S4RRB5_9NEOP</name>
<feature type="region of interest" description="Disordered" evidence="1">
    <location>
        <begin position="1"/>
        <end position="64"/>
    </location>
</feature>
<feature type="compositionally biased region" description="Polar residues" evidence="1">
    <location>
        <begin position="1"/>
        <end position="30"/>
    </location>
</feature>
<evidence type="ECO:0000313" key="3">
    <source>
        <dbReference type="Proteomes" id="UP000838756"/>
    </source>
</evidence>
<feature type="compositionally biased region" description="Basic residues" evidence="1">
    <location>
        <begin position="52"/>
        <end position="64"/>
    </location>
</feature>
<proteinExistence type="predicted"/>
<comment type="caution">
    <text evidence="2">The sequence shown here is derived from an EMBL/GenBank/DDBJ whole genome shotgun (WGS) entry which is preliminary data.</text>
</comment>